<dbReference type="NCBIfam" id="TIGR00728">
    <property type="entry name" value="OPT_sfam"/>
    <property type="match status" value="2"/>
</dbReference>
<dbReference type="Proteomes" id="UP001220395">
    <property type="component" value="Chromosome"/>
</dbReference>
<dbReference type="EMBL" id="CP117411">
    <property type="protein sequence ID" value="WCT72828.1"/>
    <property type="molecule type" value="Genomic_DNA"/>
</dbReference>
<feature type="transmembrane region" description="Helical" evidence="6">
    <location>
        <begin position="261"/>
        <end position="278"/>
    </location>
</feature>
<feature type="transmembrane region" description="Helical" evidence="6">
    <location>
        <begin position="102"/>
        <end position="121"/>
    </location>
</feature>
<feature type="transmembrane region" description="Helical" evidence="6">
    <location>
        <begin position="616"/>
        <end position="636"/>
    </location>
</feature>
<keyword evidence="3 6" id="KW-0812">Transmembrane</keyword>
<feature type="transmembrane region" description="Helical" evidence="6">
    <location>
        <begin position="69"/>
        <end position="96"/>
    </location>
</feature>
<feature type="transmembrane region" description="Helical" evidence="6">
    <location>
        <begin position="381"/>
        <end position="400"/>
    </location>
</feature>
<feature type="transmembrane region" description="Helical" evidence="6">
    <location>
        <begin position="544"/>
        <end position="565"/>
    </location>
</feature>
<evidence type="ECO:0000256" key="3">
    <source>
        <dbReference type="ARBA" id="ARBA00022692"/>
    </source>
</evidence>
<dbReference type="Pfam" id="PF03169">
    <property type="entry name" value="OPT"/>
    <property type="match status" value="1"/>
</dbReference>
<protein>
    <submittedName>
        <fullName evidence="7">Oligopeptide transporter, OPT family</fullName>
    </submittedName>
</protein>
<dbReference type="PANTHER" id="PTHR31645:SF0">
    <property type="entry name" value="OLIGOPEPTIDE TRANSPORTER YGL114W-RELATED"/>
    <property type="match status" value="1"/>
</dbReference>
<comment type="subcellular location">
    <subcellularLocation>
        <location evidence="1">Membrane</location>
        <topology evidence="1">Multi-pass membrane protein</topology>
    </subcellularLocation>
</comment>
<feature type="transmembrane region" description="Helical" evidence="6">
    <location>
        <begin position="577"/>
        <end position="604"/>
    </location>
</feature>
<proteinExistence type="predicted"/>
<keyword evidence="4 6" id="KW-1133">Transmembrane helix</keyword>
<dbReference type="InterPro" id="IPR004814">
    <property type="entry name" value="Oligopep_transpt"/>
</dbReference>
<dbReference type="PANTHER" id="PTHR31645">
    <property type="entry name" value="OLIGOPEPTIDE TRANSPORTER YGL114W-RELATED"/>
    <property type="match status" value="1"/>
</dbReference>
<feature type="transmembrane region" description="Helical" evidence="6">
    <location>
        <begin position="406"/>
        <end position="427"/>
    </location>
</feature>
<keyword evidence="2" id="KW-0813">Transport</keyword>
<organism evidence="7 8">
    <name type="scientific">Sphingomonas naphthae</name>
    <dbReference type="NCBI Taxonomy" id="1813468"/>
    <lineage>
        <taxon>Bacteria</taxon>
        <taxon>Pseudomonadati</taxon>
        <taxon>Pseudomonadota</taxon>
        <taxon>Alphaproteobacteria</taxon>
        <taxon>Sphingomonadales</taxon>
        <taxon>Sphingomonadaceae</taxon>
        <taxon>Sphingomonas</taxon>
    </lineage>
</organism>
<feature type="transmembrane region" description="Helical" evidence="6">
    <location>
        <begin position="506"/>
        <end position="524"/>
    </location>
</feature>
<feature type="transmembrane region" description="Helical" evidence="6">
    <location>
        <begin position="448"/>
        <end position="465"/>
    </location>
</feature>
<dbReference type="NCBIfam" id="TIGR00733">
    <property type="entry name" value="OPT family oligopeptide transporter"/>
    <property type="match status" value="1"/>
</dbReference>
<keyword evidence="5 6" id="KW-0472">Membrane</keyword>
<feature type="transmembrane region" description="Helical" evidence="6">
    <location>
        <begin position="222"/>
        <end position="241"/>
    </location>
</feature>
<feature type="transmembrane region" description="Helical" evidence="6">
    <location>
        <begin position="37"/>
        <end position="57"/>
    </location>
</feature>
<feature type="transmembrane region" description="Helical" evidence="6">
    <location>
        <begin position="314"/>
        <end position="336"/>
    </location>
</feature>
<gene>
    <name evidence="7" type="ORF">PQ455_14455</name>
</gene>
<evidence type="ECO:0000256" key="6">
    <source>
        <dbReference type="SAM" id="Phobius"/>
    </source>
</evidence>
<dbReference type="InterPro" id="IPR045035">
    <property type="entry name" value="YSL-like"/>
</dbReference>
<feature type="transmembrane region" description="Helical" evidence="6">
    <location>
        <begin position="190"/>
        <end position="210"/>
    </location>
</feature>
<feature type="transmembrane region" description="Helical" evidence="6">
    <location>
        <begin position="348"/>
        <end position="369"/>
    </location>
</feature>
<sequence>MSDSISRRLEPELTLRGLVLGAAITLLFTAANVYLGLRVGLTFATSIPAAVISMALLRMAKSAGILENNIVQTVASAAGTLSAVIFVVPGLVMVGWWAEIPFWQTFAICATGGLLGVLFSVPLRRALVTGTDLPFPEGVAAAEVLKVGVQSREGTAESKAGLKMLGLGTLLSGGYAILGGMKLVALEAAAFWRVGGAAMGTSFGFSMALVGAGHLVGLSVGLAMFAGLVIAFFAATPYLTWAQATVGPAAEAALDVWAHQVRFIGAGVIGITALYALAKLVAPIARGLAEAAAASRARKLGGGGLPVEEQDLPVGIVGGGALLLLLPIGFLLANFLGTTSLADNAPLLIGGALIFVLVVAAFVAAVCGYMAGLIGASNSPLSGVGILAIIAATLLLVPIATQATQAPLVAFALFVTAIVFASATIANDNLQDLKTGQLVGATPWKQQVALMLGVLAGAVVIPPILELLNKAYGFAGVPGANPATALGAPQAQLISALAKGVLAGDLDWSLIGAGGLLGIVLIAIDGALGKAGLMRLPPLAVGLGIYLPGSSTLAVTLGAVVGHLFEKRHRDEGTRRTGVLLASGLIVGESLFGVALAGLIVATGSGSPLAVVGEAFEGWAVLVGMAMFAAFIAIAYTRAGKRVVI</sequence>
<feature type="transmembrane region" description="Helical" evidence="6">
    <location>
        <begin position="13"/>
        <end position="31"/>
    </location>
</feature>
<evidence type="ECO:0000256" key="2">
    <source>
        <dbReference type="ARBA" id="ARBA00022448"/>
    </source>
</evidence>
<evidence type="ECO:0000256" key="4">
    <source>
        <dbReference type="ARBA" id="ARBA00022989"/>
    </source>
</evidence>
<reference evidence="7 8" key="1">
    <citation type="submission" date="2023-02" db="EMBL/GenBank/DDBJ databases">
        <title>Genome sequence of Sphingomonas naphthae.</title>
        <authorList>
            <person name="Kim S."/>
            <person name="Heo J."/>
            <person name="Kwon S.-W."/>
        </authorList>
    </citation>
    <scope>NUCLEOTIDE SEQUENCE [LARGE SCALE GENOMIC DNA]</scope>
    <source>
        <strain evidence="7 8">KACC 18716</strain>
    </source>
</reference>
<evidence type="ECO:0000256" key="1">
    <source>
        <dbReference type="ARBA" id="ARBA00004141"/>
    </source>
</evidence>
<evidence type="ECO:0000256" key="5">
    <source>
        <dbReference type="ARBA" id="ARBA00023136"/>
    </source>
</evidence>
<evidence type="ECO:0000313" key="8">
    <source>
        <dbReference type="Proteomes" id="UP001220395"/>
    </source>
</evidence>
<evidence type="ECO:0000313" key="7">
    <source>
        <dbReference type="EMBL" id="WCT72828.1"/>
    </source>
</evidence>
<dbReference type="InterPro" id="IPR004813">
    <property type="entry name" value="OPT"/>
</dbReference>
<accession>A0ABY7THZ6</accession>
<dbReference type="RefSeq" id="WP_273686801.1">
    <property type="nucleotide sequence ID" value="NZ_CP117411.1"/>
</dbReference>
<keyword evidence="8" id="KW-1185">Reference proteome</keyword>
<name>A0ABY7THZ6_9SPHN</name>